<reference evidence="2" key="1">
    <citation type="submission" date="2021-06" db="EMBL/GenBank/DDBJ databases">
        <authorList>
            <person name="Hodson N. C."/>
            <person name="Mongue J. A."/>
            <person name="Jaron S. K."/>
        </authorList>
    </citation>
    <scope>NUCLEOTIDE SEQUENCE</scope>
</reference>
<proteinExistence type="predicted"/>
<keyword evidence="3" id="KW-1185">Reference proteome</keyword>
<name>A0A8J2PYQ2_9HEXA</name>
<feature type="transmembrane region" description="Helical" evidence="1">
    <location>
        <begin position="111"/>
        <end position="130"/>
    </location>
</feature>
<accession>A0A8J2PYQ2</accession>
<dbReference type="AlphaFoldDB" id="A0A8J2PYQ2"/>
<organism evidence="2 3">
    <name type="scientific">Allacma fusca</name>
    <dbReference type="NCBI Taxonomy" id="39272"/>
    <lineage>
        <taxon>Eukaryota</taxon>
        <taxon>Metazoa</taxon>
        <taxon>Ecdysozoa</taxon>
        <taxon>Arthropoda</taxon>
        <taxon>Hexapoda</taxon>
        <taxon>Collembola</taxon>
        <taxon>Symphypleona</taxon>
        <taxon>Sminthuridae</taxon>
        <taxon>Allacma</taxon>
    </lineage>
</organism>
<keyword evidence="1" id="KW-0812">Transmembrane</keyword>
<evidence type="ECO:0000313" key="3">
    <source>
        <dbReference type="Proteomes" id="UP000708208"/>
    </source>
</evidence>
<keyword evidence="1" id="KW-0472">Membrane</keyword>
<sequence length="205" mass="23167">VWLPLISNRDITQVSPMAGRTHRHQKPRRWFDLSMQLGDATVAFVLGALNSSGHHNYMTKIYPTVEAISNFCSDCPKFLTGASNAFKFITPHNVFSTKESLGLFLRPFRPILWYLIVIFAALVTLLIFALSGVHTGRNLGNSLFFIVSTLFEESYCSIEFGLRDSERRVVRFRNFISAHWMLTMVVVLNAYKGALKADFSAPSDP</sequence>
<protein>
    <submittedName>
        <fullName evidence="2">Uncharacterized protein</fullName>
    </submittedName>
</protein>
<keyword evidence="1" id="KW-1133">Transmembrane helix</keyword>
<dbReference type="EMBL" id="CAJVCH010541287">
    <property type="protein sequence ID" value="CAG7826830.1"/>
    <property type="molecule type" value="Genomic_DNA"/>
</dbReference>
<gene>
    <name evidence="2" type="ORF">AFUS01_LOCUS36865</name>
</gene>
<evidence type="ECO:0000256" key="1">
    <source>
        <dbReference type="SAM" id="Phobius"/>
    </source>
</evidence>
<feature type="non-terminal residue" evidence="2">
    <location>
        <position position="1"/>
    </location>
</feature>
<feature type="transmembrane region" description="Helical" evidence="1">
    <location>
        <begin position="174"/>
        <end position="191"/>
    </location>
</feature>
<feature type="non-terminal residue" evidence="2">
    <location>
        <position position="205"/>
    </location>
</feature>
<comment type="caution">
    <text evidence="2">The sequence shown here is derived from an EMBL/GenBank/DDBJ whole genome shotgun (WGS) entry which is preliminary data.</text>
</comment>
<evidence type="ECO:0000313" key="2">
    <source>
        <dbReference type="EMBL" id="CAG7826830.1"/>
    </source>
</evidence>
<dbReference type="Proteomes" id="UP000708208">
    <property type="component" value="Unassembled WGS sequence"/>
</dbReference>